<accession>A0A2T5YT76</accession>
<feature type="domain" description="PKD-like" evidence="5">
    <location>
        <begin position="1070"/>
        <end position="1145"/>
    </location>
</feature>
<dbReference type="Pfam" id="PF11999">
    <property type="entry name" value="Ice_binding"/>
    <property type="match status" value="1"/>
</dbReference>
<protein>
    <submittedName>
        <fullName evidence="6">Gliding motility-associated-like protein</fullName>
    </submittedName>
</protein>
<dbReference type="InterPro" id="IPR001434">
    <property type="entry name" value="OmcB-like_DUF11"/>
</dbReference>
<feature type="domain" description="PKD-like" evidence="5">
    <location>
        <begin position="1243"/>
        <end position="1321"/>
    </location>
</feature>
<feature type="signal peptide" evidence="3">
    <location>
        <begin position="1"/>
        <end position="19"/>
    </location>
</feature>
<evidence type="ECO:0000256" key="1">
    <source>
        <dbReference type="ARBA" id="ARBA00005445"/>
    </source>
</evidence>
<proteinExistence type="inferred from homology"/>
<reference evidence="6 7" key="1">
    <citation type="submission" date="2018-04" db="EMBL/GenBank/DDBJ databases">
        <title>Genomic Encyclopedia of Archaeal and Bacterial Type Strains, Phase II (KMG-II): from individual species to whole genera.</title>
        <authorList>
            <person name="Goeker M."/>
        </authorList>
    </citation>
    <scope>NUCLEOTIDE SEQUENCE [LARGE SCALE GENOMIC DNA]</scope>
    <source>
        <strain evidence="6 7">DSM 100162</strain>
    </source>
</reference>
<feature type="domain" description="PKD-like" evidence="5">
    <location>
        <begin position="1330"/>
        <end position="1411"/>
    </location>
</feature>
<keyword evidence="2 3" id="KW-0732">Signal</keyword>
<comment type="caution">
    <text evidence="6">The sequence shown here is derived from an EMBL/GenBank/DDBJ whole genome shotgun (WGS) entry which is preliminary data.</text>
</comment>
<evidence type="ECO:0000259" key="5">
    <source>
        <dbReference type="Pfam" id="PF19408"/>
    </source>
</evidence>
<feature type="domain" description="PKD-like" evidence="5">
    <location>
        <begin position="1156"/>
        <end position="1236"/>
    </location>
</feature>
<feature type="domain" description="PKD-like" evidence="5">
    <location>
        <begin position="724"/>
        <end position="803"/>
    </location>
</feature>
<feature type="domain" description="PKD-like" evidence="5">
    <location>
        <begin position="1506"/>
        <end position="1572"/>
    </location>
</feature>
<evidence type="ECO:0000256" key="3">
    <source>
        <dbReference type="SAM" id="SignalP"/>
    </source>
</evidence>
<sequence length="1672" mass="171870">MVSWLEKVILLIVCFCVFAAGAVAQTAPTLGAMYEFGALASNKITNTVSTTENTRTVVQGKVGVANGNVTGFGTGAGEGVAVRGVHQSDALAKQAVTDALAAIAYIDGLQASGTIPSGSLNGVTITPGVHDINGSATLGDGAILKLDGGSVSNPVFIIRVKGDLTVGQVEKYELKNAVGINLYWLVDGNVTINSGGSARGNIFTKGNVTMKYGARLRGRIAAPSQGANIDIENITLNHPADLATTLTMLPSASGDDKYAFGEKLTYIVKVRNNGPVNAPNVKVPLGQLIGTRTGYSSSMPERTSYDASSSTIIVSELKYQEEVTITIEAHADQAGPWTSLVKATWQDLDEVGANDTGLVDFCVLLSETSEISGPTEVCRGDVLTFRIERVAGATYYEWTASNGLELRVLGTESDALAVEVTVSRNQDFPGSSAWITVTPGNNCGPGPSRTINLTIQSDVPNQPGPITGPDAICQGLEEATFSIAPVANATSYNWVIPNGWQFISGQGTTEIVVRPGDNSGNVQVHAVNACGSSEPQTKYVQVDDQSPLAPSEIIGTIQGCVDTTVPYEVPAVPTATEYTWTITAPQGSGWAIVSGQGTRQVLVKVGNSPADIAVVAKNGCGVSEPVTKHVEPVSSPSPAPGAITGDVNTCINQTGLKYSVEPVPNATRYEWTVPAGWEIVSGQGTSSIIVNAKANGGDITVVAWNDCGPSDPSRLTVVPADDVPLQPGPISGSQYGCVGGTTTYSIDPITGANSYTWTVPTGWTIISGQGTTSIEVQTGANSGKVTVSAVNGCGTGASSELNVVPQTEPPLPPAPIHGPREVCEGQAGYEFSVEPIAGVNTYTWTVPAGWIITAGQGTSKITVTAGDTAGEVTVKGENDCGEGTAAAITVTVVPSPPEQPGAISGPPSVCVGQKQVTYSIEPVAFATNYIWSVGNGAGWEIVSGQGTTSIVVNAGSAPTIISVRAQNACGVTGESQLTAIMTSEVPAMPGPITGNTVTCAGGTYTFSIDPVEGAYQYNWSFPAGWQVVENKGTTVSVITNGTGGTVSVTAENGCGPGGAQTLQVTPTNAAPATPAAILGNLDVCKGTEATFYVEEISNASGYFWQVPTGWTIISGQGTASIKVLVGNNAGTISVTSKNDCGDSDTISRDLILNTAPPATPGVITGSAQVCASTTATYTIAPVNTAFTYTWTVPTGWEIISGQGTQTIEVKVGTSGGEVTVLAGNSCGVSGLAKLAVDVADNTPIAPGEITGPATTFCEGATGLTYSIQPVDGATAYEWTVPAGWNITAGQGTTSITVTAGAEPGEVTVTAVNACGNGGTARKSVVSQTAPLTPEITVGPINPCQGVTTTYSVSASATGNVDTYLWEVPEDWVIVSGQNTSTIEVIANGTAGKIKVTAKNSCQVSGTAELDVVPSPALPATPSGIVGTPEVCAGTTVTFSVPNPSVGAAYEWTVPEGWQIVSGQGKAEITVITGPGAGTITVKGTNGCGTTEPASLNVAAMPAEGVTSIRDLSTPCVGLSYEVDPVPGATTYTWTVPAGWSIVSGQGTTRITVTAGFGNGSISVVASNGGCADEPVYHTPDPTFANSELHFPNVFSPNNDGTHDTWEIRNILNYPDNEVTIINRWGNQVYHSKSYKNSWDGDNLSEGTYFYVVRVKLCDGQDKMFKGYVMIVR</sequence>
<dbReference type="InterPro" id="IPR026341">
    <property type="entry name" value="T9SS_type_B"/>
</dbReference>
<feature type="domain" description="DUF11" evidence="4">
    <location>
        <begin position="255"/>
        <end position="357"/>
    </location>
</feature>
<dbReference type="InterPro" id="IPR045829">
    <property type="entry name" value="PKD_6"/>
</dbReference>
<dbReference type="InterPro" id="IPR021884">
    <property type="entry name" value="Ice-bd_prot"/>
</dbReference>
<feature type="domain" description="PKD-like" evidence="5">
    <location>
        <begin position="1418"/>
        <end position="1497"/>
    </location>
</feature>
<name>A0A2T5YT76_9BACT</name>
<gene>
    <name evidence="6" type="ORF">C8N40_101354</name>
</gene>
<feature type="domain" description="PKD-like" evidence="5">
    <location>
        <begin position="896"/>
        <end position="978"/>
    </location>
</feature>
<feature type="domain" description="PKD-like" evidence="5">
    <location>
        <begin position="809"/>
        <end position="890"/>
    </location>
</feature>
<evidence type="ECO:0000313" key="7">
    <source>
        <dbReference type="Proteomes" id="UP000244225"/>
    </source>
</evidence>
<dbReference type="Proteomes" id="UP000244225">
    <property type="component" value="Unassembled WGS sequence"/>
</dbReference>
<comment type="similarity">
    <text evidence="1">Belongs to the ice-binding protein family.</text>
</comment>
<evidence type="ECO:0000256" key="2">
    <source>
        <dbReference type="ARBA" id="ARBA00022729"/>
    </source>
</evidence>
<dbReference type="EMBL" id="QBKI01000001">
    <property type="protein sequence ID" value="PTX22528.1"/>
    <property type="molecule type" value="Genomic_DNA"/>
</dbReference>
<evidence type="ECO:0000313" key="6">
    <source>
        <dbReference type="EMBL" id="PTX22528.1"/>
    </source>
</evidence>
<feature type="domain" description="PKD-like" evidence="5">
    <location>
        <begin position="368"/>
        <end position="452"/>
    </location>
</feature>
<feature type="domain" description="PKD-like" evidence="5">
    <location>
        <begin position="547"/>
        <end position="625"/>
    </location>
</feature>
<feature type="chain" id="PRO_5015767692" evidence="3">
    <location>
        <begin position="20"/>
        <end position="1672"/>
    </location>
</feature>
<evidence type="ECO:0000259" key="4">
    <source>
        <dbReference type="Pfam" id="PF01345"/>
    </source>
</evidence>
<dbReference type="Pfam" id="PF01345">
    <property type="entry name" value="DUF11"/>
    <property type="match status" value="1"/>
</dbReference>
<feature type="domain" description="PKD-like" evidence="5">
    <location>
        <begin position="638"/>
        <end position="717"/>
    </location>
</feature>
<dbReference type="Pfam" id="PF13585">
    <property type="entry name" value="CHU_C"/>
    <property type="match status" value="1"/>
</dbReference>
<organism evidence="6 7">
    <name type="scientific">Pontibacter mucosus</name>
    <dbReference type="NCBI Taxonomy" id="1649266"/>
    <lineage>
        <taxon>Bacteria</taxon>
        <taxon>Pseudomonadati</taxon>
        <taxon>Bacteroidota</taxon>
        <taxon>Cytophagia</taxon>
        <taxon>Cytophagales</taxon>
        <taxon>Hymenobacteraceae</taxon>
        <taxon>Pontibacter</taxon>
    </lineage>
</organism>
<dbReference type="OrthoDB" id="2582440at2"/>
<dbReference type="NCBIfam" id="TIGR04131">
    <property type="entry name" value="Bac_Flav_CTERM"/>
    <property type="match status" value="1"/>
</dbReference>
<keyword evidence="7" id="KW-1185">Reference proteome</keyword>
<feature type="domain" description="PKD-like" evidence="5">
    <location>
        <begin position="460"/>
        <end position="536"/>
    </location>
</feature>
<dbReference type="Pfam" id="PF19408">
    <property type="entry name" value="PKD_6"/>
    <property type="match status" value="14"/>
</dbReference>
<feature type="domain" description="PKD-like" evidence="5">
    <location>
        <begin position="986"/>
        <end position="1064"/>
    </location>
</feature>